<reference evidence="9" key="2">
    <citation type="submission" date="2017-10" db="EMBL/GenBank/DDBJ databases">
        <title>Ladona fulva Genome sequencing and assembly.</title>
        <authorList>
            <person name="Murali S."/>
            <person name="Richards S."/>
            <person name="Bandaranaike D."/>
            <person name="Bellair M."/>
            <person name="Blankenburg K."/>
            <person name="Chao H."/>
            <person name="Dinh H."/>
            <person name="Doddapaneni H."/>
            <person name="Dugan-Rocha S."/>
            <person name="Elkadiri S."/>
            <person name="Gnanaolivu R."/>
            <person name="Hernandez B."/>
            <person name="Skinner E."/>
            <person name="Javaid M."/>
            <person name="Lee S."/>
            <person name="Li M."/>
            <person name="Ming W."/>
            <person name="Munidasa M."/>
            <person name="Muniz J."/>
            <person name="Nguyen L."/>
            <person name="Hughes D."/>
            <person name="Osuji N."/>
            <person name="Pu L.-L."/>
            <person name="Puazo M."/>
            <person name="Qu C."/>
            <person name="Quiroz J."/>
            <person name="Raj R."/>
            <person name="Weissenberger G."/>
            <person name="Xin Y."/>
            <person name="Zou X."/>
            <person name="Han Y."/>
            <person name="Worley K."/>
            <person name="Muzny D."/>
            <person name="Gibbs R."/>
        </authorList>
    </citation>
    <scope>NUCLEOTIDE SEQUENCE</scope>
    <source>
        <strain evidence="9">Sampled in the wild</strain>
    </source>
</reference>
<accession>A0A8K0KCS0</accession>
<name>A0A8K0KCS0_LADFU</name>
<evidence type="ECO:0000256" key="6">
    <source>
        <dbReference type="ARBA" id="ARBA00023180"/>
    </source>
</evidence>
<dbReference type="PANTHER" id="PTHR11480">
    <property type="entry name" value="SAPOSIN-RELATED"/>
    <property type="match status" value="1"/>
</dbReference>
<protein>
    <submittedName>
        <fullName evidence="9">Uncharacterized protein</fullName>
    </submittedName>
</protein>
<keyword evidence="10" id="KW-1185">Reference proteome</keyword>
<dbReference type="InterPro" id="IPR003119">
    <property type="entry name" value="SAP_A"/>
</dbReference>
<dbReference type="EMBL" id="KZ308644">
    <property type="protein sequence ID" value="KAG8232711.1"/>
    <property type="molecule type" value="Genomic_DNA"/>
</dbReference>
<feature type="domain" description="Saposin B-type" evidence="7">
    <location>
        <begin position="164"/>
        <end position="243"/>
    </location>
</feature>
<dbReference type="InterPro" id="IPR007856">
    <property type="entry name" value="SapB_1"/>
</dbReference>
<keyword evidence="5" id="KW-1015">Disulfide bond</keyword>
<sequence length="313" mass="34887">MAGLRSRKNDVRTVAANSVLGANIIGKEMCGKGQVYWCSNIMNAKRCNAVKHCIQSVWEHQILPEDNGDICNICKDMVSQARAQLESNETQDELKQVFEGSCKLIPVQVVSDECIKLVDEFIPELVETLASQMNPQMVCSVAGLCNSVRNDKLLAEYKAKLPFKDSDCDGCREVVSTMRERFDKMNREDLMEDLLELCGRAGSLSDGCSSLVVTHLNTIYSHLTKFLRPRSVCDLAGICHAQYHRHKKPEVQIIHESSIGMLSSGGKEDLPCALCEQLVVHLRDVLVANTTEDEFKLVLRGLCMQTGSFKSEK</sequence>
<dbReference type="SMART" id="SM00162">
    <property type="entry name" value="SAPA"/>
    <property type="match status" value="1"/>
</dbReference>
<evidence type="ECO:0000313" key="10">
    <source>
        <dbReference type="Proteomes" id="UP000792457"/>
    </source>
</evidence>
<feature type="domain" description="Saposin B-type" evidence="7">
    <location>
        <begin position="67"/>
        <end position="149"/>
    </location>
</feature>
<keyword evidence="3" id="KW-0732">Signal</keyword>
<dbReference type="GO" id="GO:0006665">
    <property type="term" value="P:sphingolipid metabolic process"/>
    <property type="evidence" value="ECO:0007669"/>
    <property type="project" value="InterPro"/>
</dbReference>
<dbReference type="AlphaFoldDB" id="A0A8K0KCS0"/>
<dbReference type="InterPro" id="IPR008373">
    <property type="entry name" value="Saposin"/>
</dbReference>
<comment type="subcellular location">
    <subcellularLocation>
        <location evidence="1">Secreted</location>
    </subcellularLocation>
</comment>
<dbReference type="GO" id="GO:0016020">
    <property type="term" value="C:membrane"/>
    <property type="evidence" value="ECO:0007669"/>
    <property type="project" value="GOC"/>
</dbReference>
<dbReference type="OrthoDB" id="69496at2759"/>
<evidence type="ECO:0000256" key="3">
    <source>
        <dbReference type="ARBA" id="ARBA00022729"/>
    </source>
</evidence>
<dbReference type="GO" id="GO:0005764">
    <property type="term" value="C:lysosome"/>
    <property type="evidence" value="ECO:0007669"/>
    <property type="project" value="InterPro"/>
</dbReference>
<dbReference type="SUPFAM" id="SSF47862">
    <property type="entry name" value="Saposin"/>
    <property type="match status" value="2"/>
</dbReference>
<evidence type="ECO:0000259" key="7">
    <source>
        <dbReference type="PROSITE" id="PS50015"/>
    </source>
</evidence>
<dbReference type="InterPro" id="IPR011001">
    <property type="entry name" value="Saposin-like"/>
</dbReference>
<dbReference type="Proteomes" id="UP000792457">
    <property type="component" value="Unassembled WGS sequence"/>
</dbReference>
<dbReference type="PRINTS" id="PR01797">
    <property type="entry name" value="SAPOSIN"/>
</dbReference>
<reference evidence="9" key="1">
    <citation type="submission" date="2013-04" db="EMBL/GenBank/DDBJ databases">
        <authorList>
            <person name="Qu J."/>
            <person name="Murali S.C."/>
            <person name="Bandaranaike D."/>
            <person name="Bellair M."/>
            <person name="Blankenburg K."/>
            <person name="Chao H."/>
            <person name="Dinh H."/>
            <person name="Doddapaneni H."/>
            <person name="Downs B."/>
            <person name="Dugan-Rocha S."/>
            <person name="Elkadiri S."/>
            <person name="Gnanaolivu R.D."/>
            <person name="Hernandez B."/>
            <person name="Javaid M."/>
            <person name="Jayaseelan J.C."/>
            <person name="Lee S."/>
            <person name="Li M."/>
            <person name="Ming W."/>
            <person name="Munidasa M."/>
            <person name="Muniz J."/>
            <person name="Nguyen L."/>
            <person name="Ongeri F."/>
            <person name="Osuji N."/>
            <person name="Pu L.-L."/>
            <person name="Puazo M."/>
            <person name="Qu C."/>
            <person name="Quiroz J."/>
            <person name="Raj R."/>
            <person name="Weissenberger G."/>
            <person name="Xin Y."/>
            <person name="Zou X."/>
            <person name="Han Y."/>
            <person name="Richards S."/>
            <person name="Worley K."/>
            <person name="Muzny D."/>
            <person name="Gibbs R."/>
        </authorList>
    </citation>
    <scope>NUCLEOTIDE SEQUENCE</scope>
    <source>
        <strain evidence="9">Sampled in the wild</strain>
    </source>
</reference>
<dbReference type="Pfam" id="PF03489">
    <property type="entry name" value="SapB_2"/>
    <property type="match status" value="1"/>
</dbReference>
<dbReference type="PANTHER" id="PTHR11480:SF3">
    <property type="entry name" value="BCDNA.GH08312"/>
    <property type="match status" value="1"/>
</dbReference>
<proteinExistence type="predicted"/>
<dbReference type="PROSITE" id="PS51110">
    <property type="entry name" value="SAP_A"/>
    <property type="match status" value="1"/>
</dbReference>
<keyword evidence="6" id="KW-0325">Glycoprotein</keyword>
<dbReference type="Pfam" id="PF02199">
    <property type="entry name" value="SapA"/>
    <property type="match status" value="1"/>
</dbReference>
<dbReference type="SMART" id="SM00741">
    <property type="entry name" value="SapB"/>
    <property type="match status" value="2"/>
</dbReference>
<evidence type="ECO:0000313" key="9">
    <source>
        <dbReference type="EMBL" id="KAG8232711.1"/>
    </source>
</evidence>
<feature type="domain" description="Saposin A-type" evidence="8">
    <location>
        <begin position="23"/>
        <end position="63"/>
    </location>
</feature>
<dbReference type="InterPro" id="IPR008139">
    <property type="entry name" value="SaposinB_dom"/>
</dbReference>
<organism evidence="9 10">
    <name type="scientific">Ladona fulva</name>
    <name type="common">Scarce chaser dragonfly</name>
    <name type="synonym">Libellula fulva</name>
    <dbReference type="NCBI Taxonomy" id="123851"/>
    <lineage>
        <taxon>Eukaryota</taxon>
        <taxon>Metazoa</taxon>
        <taxon>Ecdysozoa</taxon>
        <taxon>Arthropoda</taxon>
        <taxon>Hexapoda</taxon>
        <taxon>Insecta</taxon>
        <taxon>Pterygota</taxon>
        <taxon>Palaeoptera</taxon>
        <taxon>Odonata</taxon>
        <taxon>Epiprocta</taxon>
        <taxon>Anisoptera</taxon>
        <taxon>Libelluloidea</taxon>
        <taxon>Libellulidae</taxon>
        <taxon>Ladona</taxon>
    </lineage>
</organism>
<evidence type="ECO:0000256" key="2">
    <source>
        <dbReference type="ARBA" id="ARBA00022525"/>
    </source>
</evidence>
<gene>
    <name evidence="9" type="ORF">J437_LFUL017851</name>
</gene>
<comment type="caution">
    <text evidence="9">The sequence shown here is derived from an EMBL/GenBank/DDBJ whole genome shotgun (WGS) entry which is preliminary data.</text>
</comment>
<keyword evidence="2" id="KW-0964">Secreted</keyword>
<dbReference type="FunFam" id="1.10.225.10:FF:000002">
    <property type="entry name" value="prosaposin isoform X2"/>
    <property type="match status" value="1"/>
</dbReference>
<dbReference type="PROSITE" id="PS50015">
    <property type="entry name" value="SAP_B"/>
    <property type="match status" value="2"/>
</dbReference>
<evidence type="ECO:0000259" key="8">
    <source>
        <dbReference type="PROSITE" id="PS51110"/>
    </source>
</evidence>
<evidence type="ECO:0000256" key="5">
    <source>
        <dbReference type="ARBA" id="ARBA00023157"/>
    </source>
</evidence>
<evidence type="ECO:0000256" key="1">
    <source>
        <dbReference type="ARBA" id="ARBA00004613"/>
    </source>
</evidence>
<dbReference type="InterPro" id="IPR051428">
    <property type="entry name" value="Sphingo_Act-Surfact_Prot"/>
</dbReference>
<dbReference type="Pfam" id="PF05184">
    <property type="entry name" value="SapB_1"/>
    <property type="match status" value="1"/>
</dbReference>
<dbReference type="Gene3D" id="1.10.225.10">
    <property type="entry name" value="Saposin-like"/>
    <property type="match status" value="3"/>
</dbReference>
<keyword evidence="4" id="KW-0677">Repeat</keyword>
<evidence type="ECO:0000256" key="4">
    <source>
        <dbReference type="ARBA" id="ARBA00022737"/>
    </source>
</evidence>
<dbReference type="GO" id="GO:0005576">
    <property type="term" value="C:extracellular region"/>
    <property type="evidence" value="ECO:0007669"/>
    <property type="project" value="UniProtKB-SubCell"/>
</dbReference>
<dbReference type="InterPro" id="IPR008138">
    <property type="entry name" value="SapB_2"/>
</dbReference>